<evidence type="ECO:0000256" key="3">
    <source>
        <dbReference type="ARBA" id="ARBA00022448"/>
    </source>
</evidence>
<evidence type="ECO:0000256" key="12">
    <source>
        <dbReference type="ARBA" id="ARBA00023303"/>
    </source>
</evidence>
<dbReference type="GO" id="GO:0016020">
    <property type="term" value="C:membrane"/>
    <property type="evidence" value="ECO:0007669"/>
    <property type="project" value="UniProtKB-SubCell"/>
</dbReference>
<dbReference type="InterPro" id="IPR001873">
    <property type="entry name" value="ENaC"/>
</dbReference>
<keyword evidence="15" id="KW-1185">Reference proteome</keyword>
<keyword evidence="9" id="KW-0472">Membrane</keyword>
<evidence type="ECO:0000256" key="2">
    <source>
        <dbReference type="ARBA" id="ARBA00007193"/>
    </source>
</evidence>
<dbReference type="PRINTS" id="PR01078">
    <property type="entry name" value="AMINACHANNEL"/>
</dbReference>
<evidence type="ECO:0000256" key="7">
    <source>
        <dbReference type="ARBA" id="ARBA00023053"/>
    </source>
</evidence>
<evidence type="ECO:0000256" key="4">
    <source>
        <dbReference type="ARBA" id="ARBA00022461"/>
    </source>
</evidence>
<evidence type="ECO:0000256" key="8">
    <source>
        <dbReference type="ARBA" id="ARBA00023065"/>
    </source>
</evidence>
<dbReference type="EMBL" id="UYYB01145228">
    <property type="protein sequence ID" value="VDM85781.1"/>
    <property type="molecule type" value="Genomic_DNA"/>
</dbReference>
<keyword evidence="4 13" id="KW-0894">Sodium channel</keyword>
<reference evidence="14 15" key="1">
    <citation type="submission" date="2018-11" db="EMBL/GenBank/DDBJ databases">
        <authorList>
            <consortium name="Pathogen Informatics"/>
        </authorList>
    </citation>
    <scope>NUCLEOTIDE SEQUENCE [LARGE SCALE GENOMIC DNA]</scope>
</reference>
<name>A0A3P7JJ67_STRVU</name>
<keyword evidence="5 13" id="KW-0812">Transmembrane</keyword>
<keyword evidence="12 13" id="KW-0407">Ion channel</keyword>
<keyword evidence="3 13" id="KW-0813">Transport</keyword>
<dbReference type="AlphaFoldDB" id="A0A3P7JJ67"/>
<keyword evidence="10" id="KW-0325">Glycoprotein</keyword>
<gene>
    <name evidence="14" type="ORF">SVUK_LOCUS20779</name>
</gene>
<keyword evidence="6" id="KW-1133">Transmembrane helix</keyword>
<proteinExistence type="inferred from homology"/>
<accession>A0A3P7JJ67</accession>
<comment type="subcellular location">
    <subcellularLocation>
        <location evidence="1">Membrane</location>
        <topology evidence="1">Multi-pass membrane protein</topology>
    </subcellularLocation>
</comment>
<evidence type="ECO:0000256" key="10">
    <source>
        <dbReference type="ARBA" id="ARBA00023180"/>
    </source>
</evidence>
<dbReference type="Pfam" id="PF00858">
    <property type="entry name" value="ASC"/>
    <property type="match status" value="1"/>
</dbReference>
<evidence type="ECO:0000313" key="15">
    <source>
        <dbReference type="Proteomes" id="UP000270094"/>
    </source>
</evidence>
<evidence type="ECO:0000256" key="11">
    <source>
        <dbReference type="ARBA" id="ARBA00023201"/>
    </source>
</evidence>
<organism evidence="14 15">
    <name type="scientific">Strongylus vulgaris</name>
    <name type="common">Blood worm</name>
    <dbReference type="NCBI Taxonomy" id="40348"/>
    <lineage>
        <taxon>Eukaryota</taxon>
        <taxon>Metazoa</taxon>
        <taxon>Ecdysozoa</taxon>
        <taxon>Nematoda</taxon>
        <taxon>Chromadorea</taxon>
        <taxon>Rhabditida</taxon>
        <taxon>Rhabditina</taxon>
        <taxon>Rhabditomorpha</taxon>
        <taxon>Strongyloidea</taxon>
        <taxon>Strongylidae</taxon>
        <taxon>Strongylus</taxon>
    </lineage>
</organism>
<evidence type="ECO:0000256" key="1">
    <source>
        <dbReference type="ARBA" id="ARBA00004141"/>
    </source>
</evidence>
<sequence>MQFLKGSVQCHIQNKFVVHESLRLMVFVNTSDYLPTKEATGVRIAIHGQRECPFPDTFGYSAPTGAVSSFEMSLVRMLF</sequence>
<dbReference type="Proteomes" id="UP000270094">
    <property type="component" value="Unassembled WGS sequence"/>
</dbReference>
<dbReference type="GO" id="GO:0005272">
    <property type="term" value="F:sodium channel activity"/>
    <property type="evidence" value="ECO:0007669"/>
    <property type="project" value="UniProtKB-KW"/>
</dbReference>
<evidence type="ECO:0000256" key="9">
    <source>
        <dbReference type="ARBA" id="ARBA00023136"/>
    </source>
</evidence>
<evidence type="ECO:0000256" key="5">
    <source>
        <dbReference type="ARBA" id="ARBA00022692"/>
    </source>
</evidence>
<evidence type="ECO:0000256" key="13">
    <source>
        <dbReference type="RuleBase" id="RU000679"/>
    </source>
</evidence>
<keyword evidence="7" id="KW-0915">Sodium</keyword>
<dbReference type="Gene3D" id="2.60.470.10">
    <property type="entry name" value="Acid-sensing ion channels like domains"/>
    <property type="match status" value="1"/>
</dbReference>
<evidence type="ECO:0000256" key="6">
    <source>
        <dbReference type="ARBA" id="ARBA00022989"/>
    </source>
</evidence>
<dbReference type="OrthoDB" id="5874059at2759"/>
<protein>
    <submittedName>
        <fullName evidence="14">Uncharacterized protein</fullName>
    </submittedName>
</protein>
<keyword evidence="8 13" id="KW-0406">Ion transport</keyword>
<evidence type="ECO:0000313" key="14">
    <source>
        <dbReference type="EMBL" id="VDM85781.1"/>
    </source>
</evidence>
<comment type="similarity">
    <text evidence="2 13">Belongs to the amiloride-sensitive sodium channel (TC 1.A.6) family.</text>
</comment>
<keyword evidence="11 13" id="KW-0739">Sodium transport</keyword>